<dbReference type="InterPro" id="IPR006157">
    <property type="entry name" value="FolB_dom"/>
</dbReference>
<comment type="catalytic activity">
    <reaction evidence="1">
        <text>7,8-dihydroneopterin = 6-hydroxymethyl-7,8-dihydropterin + glycolaldehyde</text>
        <dbReference type="Rhea" id="RHEA:10540"/>
        <dbReference type="ChEBI" id="CHEBI:17001"/>
        <dbReference type="ChEBI" id="CHEBI:17071"/>
        <dbReference type="ChEBI" id="CHEBI:44841"/>
        <dbReference type="EC" id="4.1.2.25"/>
    </reaction>
</comment>
<keyword evidence="10" id="KW-1185">Reference proteome</keyword>
<accession>A0ABY4E069</accession>
<gene>
    <name evidence="9" type="ORF">LVJ82_16120</name>
</gene>
<dbReference type="InterPro" id="IPR006156">
    <property type="entry name" value="Dihydroneopterin_aldolase"/>
</dbReference>
<evidence type="ECO:0000256" key="7">
    <source>
        <dbReference type="ARBA" id="ARBA00032903"/>
    </source>
</evidence>
<evidence type="ECO:0000256" key="4">
    <source>
        <dbReference type="ARBA" id="ARBA00013043"/>
    </source>
</evidence>
<dbReference type="RefSeq" id="WP_058357368.1">
    <property type="nucleotide sequence ID" value="NZ_CABKVG010000010.1"/>
</dbReference>
<evidence type="ECO:0000313" key="9">
    <source>
        <dbReference type="EMBL" id="UOO88952.1"/>
    </source>
</evidence>
<dbReference type="PANTHER" id="PTHR42844">
    <property type="entry name" value="DIHYDRONEOPTERIN ALDOLASE 1-RELATED"/>
    <property type="match status" value="1"/>
</dbReference>
<comment type="pathway">
    <text evidence="2">Cofactor biosynthesis; tetrahydrofolate biosynthesis; 2-amino-4-hydroxy-6-hydroxymethyl-7,8-dihydropteridine diphosphate from 7,8-dihydroneopterin triphosphate: step 3/4.</text>
</comment>
<keyword evidence="6" id="KW-0456">Lyase</keyword>
<evidence type="ECO:0000313" key="10">
    <source>
        <dbReference type="Proteomes" id="UP000832011"/>
    </source>
</evidence>
<name>A0ABY4E069_9NEIS</name>
<dbReference type="Gene3D" id="3.30.1130.10">
    <property type="match status" value="1"/>
</dbReference>
<dbReference type="NCBIfam" id="TIGR00526">
    <property type="entry name" value="folB_dom"/>
    <property type="match status" value="1"/>
</dbReference>
<dbReference type="EMBL" id="CP091511">
    <property type="protein sequence ID" value="UOO88952.1"/>
    <property type="molecule type" value="Genomic_DNA"/>
</dbReference>
<protein>
    <recommendedName>
        <fullName evidence="4">dihydroneopterin aldolase</fullName>
        <ecNumber evidence="4">4.1.2.25</ecNumber>
    </recommendedName>
    <alternativeName>
        <fullName evidence="7">7,8-dihydroneopterin aldolase</fullName>
    </alternativeName>
</protein>
<evidence type="ECO:0000259" key="8">
    <source>
        <dbReference type="SMART" id="SM00905"/>
    </source>
</evidence>
<organism evidence="9 10">
    <name type="scientific">Vitreoscilla massiliensis</name>
    <dbReference type="NCBI Taxonomy" id="1689272"/>
    <lineage>
        <taxon>Bacteria</taxon>
        <taxon>Pseudomonadati</taxon>
        <taxon>Pseudomonadota</taxon>
        <taxon>Betaproteobacteria</taxon>
        <taxon>Neisseriales</taxon>
        <taxon>Neisseriaceae</taxon>
        <taxon>Vitreoscilla</taxon>
    </lineage>
</organism>
<dbReference type="SUPFAM" id="SSF55620">
    <property type="entry name" value="Tetrahydrobiopterin biosynthesis enzymes-like"/>
    <property type="match status" value="1"/>
</dbReference>
<keyword evidence="5" id="KW-0289">Folate biosynthesis</keyword>
<evidence type="ECO:0000256" key="3">
    <source>
        <dbReference type="ARBA" id="ARBA00005708"/>
    </source>
</evidence>
<evidence type="ECO:0000256" key="5">
    <source>
        <dbReference type="ARBA" id="ARBA00022909"/>
    </source>
</evidence>
<dbReference type="Pfam" id="PF02152">
    <property type="entry name" value="FolB"/>
    <property type="match status" value="1"/>
</dbReference>
<dbReference type="InterPro" id="IPR043133">
    <property type="entry name" value="GTP-CH-I_C/QueF"/>
</dbReference>
<reference evidence="9 10" key="1">
    <citation type="journal article" date="2022" name="Res Sq">
        <title>Evolution of multicellular longitudinally dividing oral cavity symbionts (Neisseriaceae).</title>
        <authorList>
            <person name="Nyongesa S."/>
            <person name="Weber P."/>
            <person name="Bernet E."/>
            <person name="Pullido F."/>
            <person name="Nieckarz M."/>
            <person name="Delaby M."/>
            <person name="Nieves C."/>
            <person name="Viehboeck T."/>
            <person name="Krause N."/>
            <person name="Rivera-Millot A."/>
            <person name="Nakamura A."/>
            <person name="Vischer N."/>
            <person name="VanNieuwenhze M."/>
            <person name="Brun Y."/>
            <person name="Cava F."/>
            <person name="Bulgheresi S."/>
            <person name="Veyrier F."/>
        </authorList>
    </citation>
    <scope>NUCLEOTIDE SEQUENCE [LARGE SCALE GENOMIC DNA]</scope>
    <source>
        <strain evidence="9 10">SN4</strain>
    </source>
</reference>
<evidence type="ECO:0000256" key="2">
    <source>
        <dbReference type="ARBA" id="ARBA00005013"/>
    </source>
</evidence>
<dbReference type="Proteomes" id="UP000832011">
    <property type="component" value="Chromosome"/>
</dbReference>
<dbReference type="SMART" id="SM00905">
    <property type="entry name" value="FolB"/>
    <property type="match status" value="1"/>
</dbReference>
<proteinExistence type="inferred from homology"/>
<evidence type="ECO:0000256" key="6">
    <source>
        <dbReference type="ARBA" id="ARBA00023239"/>
    </source>
</evidence>
<feature type="domain" description="Dihydroneopterin aldolase/epimerase" evidence="8">
    <location>
        <begin position="4"/>
        <end position="113"/>
    </location>
</feature>
<evidence type="ECO:0000256" key="1">
    <source>
        <dbReference type="ARBA" id="ARBA00001353"/>
    </source>
</evidence>
<comment type="similarity">
    <text evidence="3">Belongs to the DHNA family.</text>
</comment>
<sequence length="119" mass="13120">MDIIFLNGMAVETLVGVYDWERQHSQTLYLDLQVGIAANSQRNDDLSRTLSYADIAQIVRTEMAAQSFQLLESVGEHIAQVLLQQAGVLQVSIKVMKPGILPGVREVGIHITRTQTSGL</sequence>
<dbReference type="PANTHER" id="PTHR42844:SF1">
    <property type="entry name" value="DIHYDRONEOPTERIN ALDOLASE 1-RELATED"/>
    <property type="match status" value="1"/>
</dbReference>
<dbReference type="EC" id="4.1.2.25" evidence="4"/>